<evidence type="ECO:0000313" key="6">
    <source>
        <dbReference type="Proteomes" id="UP000318571"/>
    </source>
</evidence>
<dbReference type="PANTHER" id="PTHR11208:SF125">
    <property type="entry name" value="KH DOMAIN-CONTAINING RNA-BINDING PROTEIN QKI"/>
    <property type="match status" value="1"/>
</dbReference>
<evidence type="ECO:0000256" key="1">
    <source>
        <dbReference type="ARBA" id="ARBA00022473"/>
    </source>
</evidence>
<dbReference type="InterPro" id="IPR055256">
    <property type="entry name" value="KH_1_KHDC4/BBP-like"/>
</dbReference>
<keyword evidence="2 3" id="KW-0694">RNA-binding</keyword>
<name>A0A553PHX0_TIGCA</name>
<dbReference type="Proteomes" id="UP000318571">
    <property type="component" value="Chromosome 5"/>
</dbReference>
<dbReference type="Pfam" id="PF22675">
    <property type="entry name" value="KH-I_KHDC4-BBP"/>
    <property type="match status" value="1"/>
</dbReference>
<dbReference type="Pfam" id="PF16544">
    <property type="entry name" value="STAR_dimer"/>
    <property type="match status" value="1"/>
</dbReference>
<organism evidence="5 6">
    <name type="scientific">Tigriopus californicus</name>
    <name type="common">Marine copepod</name>
    <dbReference type="NCBI Taxonomy" id="6832"/>
    <lineage>
        <taxon>Eukaryota</taxon>
        <taxon>Metazoa</taxon>
        <taxon>Ecdysozoa</taxon>
        <taxon>Arthropoda</taxon>
        <taxon>Crustacea</taxon>
        <taxon>Multicrustacea</taxon>
        <taxon>Hexanauplia</taxon>
        <taxon>Copepoda</taxon>
        <taxon>Harpacticoida</taxon>
        <taxon>Harpacticidae</taxon>
        <taxon>Tigriopus</taxon>
    </lineage>
</organism>
<protein>
    <recommendedName>
        <fullName evidence="4">K Homology domain-containing protein</fullName>
    </recommendedName>
</protein>
<accession>A0A553PHX0</accession>
<feature type="domain" description="K Homology" evidence="4">
    <location>
        <begin position="76"/>
        <end position="176"/>
    </location>
</feature>
<dbReference type="SUPFAM" id="SSF54791">
    <property type="entry name" value="Eukaryotic type KH-domain (KH-domain type I)"/>
    <property type="match status" value="1"/>
</dbReference>
<dbReference type="PROSITE" id="PS50084">
    <property type="entry name" value="KH_TYPE_1"/>
    <property type="match status" value="1"/>
</dbReference>
<evidence type="ECO:0000256" key="3">
    <source>
        <dbReference type="PROSITE-ProRule" id="PRU00117"/>
    </source>
</evidence>
<sequence>MSVDLSNNNANNTQSIADYLAQLLKDKKQIAAFPNVFMHVERLLDDEIGKVRGNLFQINGQKNEPLVLPDGIGAPVILSEKVYVPVKEYPDFNFVGRILGPRGMTTKQLEQETGCKIMVRGKGSMRDKKKEDQNRGKPNWEHLNDELHVLITVEDSENRGQLKLQRAVDEVKKLLTVSDGEDELKKRQLMELAIINGTYRDSQSKLAGGMEGNDSIDLMRWNPRRTANRFLHILHVGRFACPGALDASRFLASNQAAALQNMMNQQNVAALRNAAAHASSMGGAPLILSPRLQVPTSLSNAVLNGSGPPPLIAPGDTQSLLYAQYAAAADYANYSGLMSPLITSADYSNTAVSSADPSGGLFAR</sequence>
<dbReference type="EMBL" id="VCGU01000004">
    <property type="protein sequence ID" value="TRY77286.1"/>
    <property type="molecule type" value="Genomic_DNA"/>
</dbReference>
<dbReference type="FunFam" id="1.20.5.4010:FF:000002">
    <property type="entry name" value="Held out wings, isoform D"/>
    <property type="match status" value="1"/>
</dbReference>
<dbReference type="GO" id="GO:0003729">
    <property type="term" value="F:mRNA binding"/>
    <property type="evidence" value="ECO:0007669"/>
    <property type="project" value="TreeGrafter"/>
</dbReference>
<dbReference type="FunFam" id="3.30.1370.10:FF:000028">
    <property type="entry name" value="protein quaking isoform X2"/>
    <property type="match status" value="1"/>
</dbReference>
<dbReference type="PANTHER" id="PTHR11208">
    <property type="entry name" value="RNA-BINDING PROTEIN RELATED"/>
    <property type="match status" value="1"/>
</dbReference>
<dbReference type="GO" id="GO:0043186">
    <property type="term" value="C:P granule"/>
    <property type="evidence" value="ECO:0007669"/>
    <property type="project" value="UniProtKB-ARBA"/>
</dbReference>
<dbReference type="InterPro" id="IPR045071">
    <property type="entry name" value="BBP-like"/>
</dbReference>
<keyword evidence="6" id="KW-1185">Reference proteome</keyword>
<dbReference type="Gene3D" id="3.30.1370.10">
    <property type="entry name" value="K Homology domain, type 1"/>
    <property type="match status" value="1"/>
</dbReference>
<dbReference type="InterPro" id="IPR036612">
    <property type="entry name" value="KH_dom_type_1_sf"/>
</dbReference>
<dbReference type="Gene3D" id="1.20.5.4010">
    <property type="match status" value="1"/>
</dbReference>
<dbReference type="GO" id="GO:0005634">
    <property type="term" value="C:nucleus"/>
    <property type="evidence" value="ECO:0007669"/>
    <property type="project" value="TreeGrafter"/>
</dbReference>
<reference evidence="5 6" key="1">
    <citation type="journal article" date="2018" name="Nat. Ecol. Evol.">
        <title>Genomic signatures of mitonuclear coevolution across populations of Tigriopus californicus.</title>
        <authorList>
            <person name="Barreto F.S."/>
            <person name="Watson E.T."/>
            <person name="Lima T.G."/>
            <person name="Willett C.S."/>
            <person name="Edmands S."/>
            <person name="Li W."/>
            <person name="Burton R.S."/>
        </authorList>
    </citation>
    <scope>NUCLEOTIDE SEQUENCE [LARGE SCALE GENOMIC DNA]</scope>
    <source>
        <strain evidence="5 6">San Diego</strain>
    </source>
</reference>
<proteinExistence type="predicted"/>
<gene>
    <name evidence="5" type="ORF">TCAL_00107</name>
</gene>
<dbReference type="AlphaFoldDB" id="A0A553PHX0"/>
<dbReference type="InterPro" id="IPR004087">
    <property type="entry name" value="KH_dom"/>
</dbReference>
<evidence type="ECO:0000313" key="5">
    <source>
        <dbReference type="EMBL" id="TRY77286.1"/>
    </source>
</evidence>
<dbReference type="GO" id="GO:0003727">
    <property type="term" value="F:single-stranded RNA binding"/>
    <property type="evidence" value="ECO:0007669"/>
    <property type="project" value="UniProtKB-ARBA"/>
</dbReference>
<evidence type="ECO:0000259" key="4">
    <source>
        <dbReference type="SMART" id="SM00322"/>
    </source>
</evidence>
<keyword evidence="1" id="KW-0217">Developmental protein</keyword>
<dbReference type="GO" id="GO:0048024">
    <property type="term" value="P:regulation of mRNA splicing, via spliceosome"/>
    <property type="evidence" value="ECO:0007669"/>
    <property type="project" value="TreeGrafter"/>
</dbReference>
<dbReference type="InterPro" id="IPR032377">
    <property type="entry name" value="STAR_dimer"/>
</dbReference>
<dbReference type="STRING" id="6832.A0A553PHX0"/>
<comment type="caution">
    <text evidence="5">The sequence shown here is derived from an EMBL/GenBank/DDBJ whole genome shotgun (WGS) entry which is preliminary data.</text>
</comment>
<evidence type="ECO:0000256" key="2">
    <source>
        <dbReference type="ARBA" id="ARBA00022884"/>
    </source>
</evidence>
<dbReference type="SMART" id="SM00322">
    <property type="entry name" value="KH"/>
    <property type="match status" value="1"/>
</dbReference>